<dbReference type="Proteomes" id="UP000324800">
    <property type="component" value="Unassembled WGS sequence"/>
</dbReference>
<evidence type="ECO:0000256" key="1">
    <source>
        <dbReference type="ARBA" id="ARBA00012513"/>
    </source>
</evidence>
<accession>A0A5J4V967</accession>
<evidence type="ECO:0000313" key="10">
    <source>
        <dbReference type="EMBL" id="KAA6379057.1"/>
    </source>
</evidence>
<dbReference type="InterPro" id="IPR011009">
    <property type="entry name" value="Kinase-like_dom_sf"/>
</dbReference>
<reference evidence="10 11" key="1">
    <citation type="submission" date="2019-03" db="EMBL/GenBank/DDBJ databases">
        <title>Single cell metagenomics reveals metabolic interactions within the superorganism composed of flagellate Streblomastix strix and complex community of Bacteroidetes bacteria on its surface.</title>
        <authorList>
            <person name="Treitli S.C."/>
            <person name="Kolisko M."/>
            <person name="Husnik F."/>
            <person name="Keeling P."/>
            <person name="Hampl V."/>
        </authorList>
    </citation>
    <scope>NUCLEOTIDE SEQUENCE [LARGE SCALE GENOMIC DNA]</scope>
    <source>
        <strain evidence="10">ST1C</strain>
    </source>
</reference>
<keyword evidence="2" id="KW-0723">Serine/threonine-protein kinase</keyword>
<proteinExistence type="predicted"/>
<name>A0A5J4V967_9EUKA</name>
<organism evidence="10 11">
    <name type="scientific">Streblomastix strix</name>
    <dbReference type="NCBI Taxonomy" id="222440"/>
    <lineage>
        <taxon>Eukaryota</taxon>
        <taxon>Metamonada</taxon>
        <taxon>Preaxostyla</taxon>
        <taxon>Oxymonadida</taxon>
        <taxon>Streblomastigidae</taxon>
        <taxon>Streblomastix</taxon>
    </lineage>
</organism>
<dbReference type="EMBL" id="SNRW01008736">
    <property type="protein sequence ID" value="KAA6379057.1"/>
    <property type="molecule type" value="Genomic_DNA"/>
</dbReference>
<sequence>MTQPNQLTLNSFEIIRRLGESAVGGSYLARNNLTGQQVILKKYEPRDERSFLNAHREIEIRRRIQFKFIEQYIDSFTEGDNIYIVTEYCDKGSLEDMIKMHRERRTHEAYTILSQIILGVGYLHSLRICHRDLKPSNILLTGENNEVRIGNFEISNILDPQQDFLSTMVGTPQYVSPEMLRSRQFKFGSEIWGIGVTIYELLTLRPPFTGRSAQDIWNNIRSDSVQPTPIPDIYSVPLRDTVNAMLIKDETLRIPLNKLVKIPGIKERVKSHAGQLLATANDNARIFLNHILNDEDILPPDQIQRAPGHATRQANDPIEPERVSFEILDPLIFRQQQGEQNAHLVQLVQLQDKGSQTVTVAPEVVSGDGTVRVQLKFEDQAPRDRGYRWVGVIDADHEMTDKYYPGQDGDSVGYCGRDGSVVHNTQSQAEKYIDGNSVYQDGDTIVLEINMTSERETRKLTFFVNGRQQPISFIGLPDRVKICVQRRYQNQSVKIISFEKVPTPTIVADIPEARSIQW</sequence>
<gene>
    <name evidence="10" type="ORF">EZS28_025416</name>
</gene>
<dbReference type="Pfam" id="PF00069">
    <property type="entry name" value="Pkinase"/>
    <property type="match status" value="1"/>
</dbReference>
<dbReference type="InterPro" id="IPR051131">
    <property type="entry name" value="NEK_Ser/Thr_kinase_NIMA"/>
</dbReference>
<evidence type="ECO:0000313" key="11">
    <source>
        <dbReference type="Proteomes" id="UP000324800"/>
    </source>
</evidence>
<keyword evidence="6" id="KW-0067">ATP-binding</keyword>
<dbReference type="Gene3D" id="2.60.120.920">
    <property type="match status" value="1"/>
</dbReference>
<evidence type="ECO:0000256" key="6">
    <source>
        <dbReference type="ARBA" id="ARBA00022840"/>
    </source>
</evidence>
<dbReference type="EC" id="2.7.11.1" evidence="1"/>
<keyword evidence="5 10" id="KW-0418">Kinase</keyword>
<keyword evidence="4" id="KW-0547">Nucleotide-binding</keyword>
<dbReference type="PANTHER" id="PTHR44899:SF3">
    <property type="entry name" value="SERINE_THREONINE-PROTEIN KINASE NEK1"/>
    <property type="match status" value="1"/>
</dbReference>
<comment type="caution">
    <text evidence="10">The sequence shown here is derived from an EMBL/GenBank/DDBJ whole genome shotgun (WGS) entry which is preliminary data.</text>
</comment>
<dbReference type="SUPFAM" id="SSF49899">
    <property type="entry name" value="Concanavalin A-like lectins/glucanases"/>
    <property type="match status" value="1"/>
</dbReference>
<dbReference type="SUPFAM" id="SSF56112">
    <property type="entry name" value="Protein kinase-like (PK-like)"/>
    <property type="match status" value="1"/>
</dbReference>
<evidence type="ECO:0000256" key="7">
    <source>
        <dbReference type="ARBA" id="ARBA00047899"/>
    </source>
</evidence>
<keyword evidence="3" id="KW-0808">Transferase</keyword>
<dbReference type="InterPro" id="IPR043136">
    <property type="entry name" value="B30.2/SPRY_sf"/>
</dbReference>
<evidence type="ECO:0000256" key="5">
    <source>
        <dbReference type="ARBA" id="ARBA00022777"/>
    </source>
</evidence>
<evidence type="ECO:0000256" key="8">
    <source>
        <dbReference type="ARBA" id="ARBA00048679"/>
    </source>
</evidence>
<dbReference type="AlphaFoldDB" id="A0A5J4V967"/>
<comment type="catalytic activity">
    <reaction evidence="8">
        <text>L-seryl-[protein] + ATP = O-phospho-L-seryl-[protein] + ADP + H(+)</text>
        <dbReference type="Rhea" id="RHEA:17989"/>
        <dbReference type="Rhea" id="RHEA-COMP:9863"/>
        <dbReference type="Rhea" id="RHEA-COMP:11604"/>
        <dbReference type="ChEBI" id="CHEBI:15378"/>
        <dbReference type="ChEBI" id="CHEBI:29999"/>
        <dbReference type="ChEBI" id="CHEBI:30616"/>
        <dbReference type="ChEBI" id="CHEBI:83421"/>
        <dbReference type="ChEBI" id="CHEBI:456216"/>
        <dbReference type="EC" id="2.7.11.1"/>
    </reaction>
</comment>
<evidence type="ECO:0000259" key="9">
    <source>
        <dbReference type="PROSITE" id="PS50011"/>
    </source>
</evidence>
<dbReference type="InterPro" id="IPR008271">
    <property type="entry name" value="Ser/Thr_kinase_AS"/>
</dbReference>
<dbReference type="InterPro" id="IPR013320">
    <property type="entry name" value="ConA-like_dom_sf"/>
</dbReference>
<evidence type="ECO:0000256" key="2">
    <source>
        <dbReference type="ARBA" id="ARBA00022527"/>
    </source>
</evidence>
<dbReference type="OrthoDB" id="4062651at2759"/>
<evidence type="ECO:0000256" key="3">
    <source>
        <dbReference type="ARBA" id="ARBA00022679"/>
    </source>
</evidence>
<dbReference type="PROSITE" id="PS00108">
    <property type="entry name" value="PROTEIN_KINASE_ST"/>
    <property type="match status" value="1"/>
</dbReference>
<feature type="domain" description="Protein kinase" evidence="9">
    <location>
        <begin position="12"/>
        <end position="265"/>
    </location>
</feature>
<dbReference type="GO" id="GO:0004674">
    <property type="term" value="F:protein serine/threonine kinase activity"/>
    <property type="evidence" value="ECO:0007669"/>
    <property type="project" value="UniProtKB-KW"/>
</dbReference>
<dbReference type="InterPro" id="IPR000719">
    <property type="entry name" value="Prot_kinase_dom"/>
</dbReference>
<dbReference type="SMART" id="SM00220">
    <property type="entry name" value="S_TKc"/>
    <property type="match status" value="1"/>
</dbReference>
<evidence type="ECO:0000256" key="4">
    <source>
        <dbReference type="ARBA" id="ARBA00022741"/>
    </source>
</evidence>
<protein>
    <recommendedName>
        <fullName evidence="1">non-specific serine/threonine protein kinase</fullName>
        <ecNumber evidence="1">2.7.11.1</ecNumber>
    </recommendedName>
</protein>
<dbReference type="GO" id="GO:0005524">
    <property type="term" value="F:ATP binding"/>
    <property type="evidence" value="ECO:0007669"/>
    <property type="project" value="UniProtKB-KW"/>
</dbReference>
<dbReference type="PANTHER" id="PTHR44899">
    <property type="entry name" value="CAMK FAMILY PROTEIN KINASE"/>
    <property type="match status" value="1"/>
</dbReference>
<dbReference type="PROSITE" id="PS50011">
    <property type="entry name" value="PROTEIN_KINASE_DOM"/>
    <property type="match status" value="1"/>
</dbReference>
<dbReference type="Gene3D" id="1.10.510.10">
    <property type="entry name" value="Transferase(Phosphotransferase) domain 1"/>
    <property type="match status" value="1"/>
</dbReference>
<comment type="catalytic activity">
    <reaction evidence="7">
        <text>L-threonyl-[protein] + ATP = O-phospho-L-threonyl-[protein] + ADP + H(+)</text>
        <dbReference type="Rhea" id="RHEA:46608"/>
        <dbReference type="Rhea" id="RHEA-COMP:11060"/>
        <dbReference type="Rhea" id="RHEA-COMP:11605"/>
        <dbReference type="ChEBI" id="CHEBI:15378"/>
        <dbReference type="ChEBI" id="CHEBI:30013"/>
        <dbReference type="ChEBI" id="CHEBI:30616"/>
        <dbReference type="ChEBI" id="CHEBI:61977"/>
        <dbReference type="ChEBI" id="CHEBI:456216"/>
        <dbReference type="EC" id="2.7.11.1"/>
    </reaction>
</comment>